<name>L7CAG9_RHOBT</name>
<reference evidence="1 2" key="1">
    <citation type="journal article" date="2013" name="Mar. Genomics">
        <title>Expression of sulfatases in Rhodopirellula baltica and the diversity of sulfatases in the genus Rhodopirellula.</title>
        <authorList>
            <person name="Wegner C.E."/>
            <person name="Richter-Heitmann T."/>
            <person name="Klindworth A."/>
            <person name="Klockow C."/>
            <person name="Richter M."/>
            <person name="Achstetter T."/>
            <person name="Glockner F.O."/>
            <person name="Harder J."/>
        </authorList>
    </citation>
    <scope>NUCLEOTIDE SEQUENCE [LARGE SCALE GENOMIC DNA]</scope>
    <source>
        <strain evidence="1 2">SWK14</strain>
    </source>
</reference>
<organism evidence="1 2">
    <name type="scientific">Rhodopirellula baltica SWK14</name>
    <dbReference type="NCBI Taxonomy" id="993516"/>
    <lineage>
        <taxon>Bacteria</taxon>
        <taxon>Pseudomonadati</taxon>
        <taxon>Planctomycetota</taxon>
        <taxon>Planctomycetia</taxon>
        <taxon>Pirellulales</taxon>
        <taxon>Pirellulaceae</taxon>
        <taxon>Rhodopirellula</taxon>
    </lineage>
</organism>
<accession>L7CAG9</accession>
<dbReference type="EMBL" id="AMWG01000135">
    <property type="protein sequence ID" value="ELP30998.1"/>
    <property type="molecule type" value="Genomic_DNA"/>
</dbReference>
<sequence>MLPNRRRLHRAALRPAMPGMQKGNAEMTVGNLMDRMGVRTECQ</sequence>
<evidence type="ECO:0000313" key="2">
    <source>
        <dbReference type="Proteomes" id="UP000010959"/>
    </source>
</evidence>
<gene>
    <name evidence="1" type="ORF">RBSWK_04997</name>
</gene>
<evidence type="ECO:0000313" key="1">
    <source>
        <dbReference type="EMBL" id="ELP30998.1"/>
    </source>
</evidence>
<proteinExistence type="predicted"/>
<dbReference type="AlphaFoldDB" id="L7CAG9"/>
<dbReference type="Proteomes" id="UP000010959">
    <property type="component" value="Unassembled WGS sequence"/>
</dbReference>
<comment type="caution">
    <text evidence="1">The sequence shown here is derived from an EMBL/GenBank/DDBJ whole genome shotgun (WGS) entry which is preliminary data.</text>
</comment>
<protein>
    <submittedName>
        <fullName evidence="1">Uncharacterized protein</fullName>
    </submittedName>
</protein>
<dbReference type="PATRIC" id="fig|993516.3.peg.5335"/>